<gene>
    <name evidence="2" type="ORF">UFOPK3772_03200</name>
</gene>
<dbReference type="Pfam" id="PF00535">
    <property type="entry name" value="Glycos_transf_2"/>
    <property type="match status" value="1"/>
</dbReference>
<dbReference type="SUPFAM" id="SSF53448">
    <property type="entry name" value="Nucleotide-diphospho-sugar transferases"/>
    <property type="match status" value="1"/>
</dbReference>
<evidence type="ECO:0000259" key="1">
    <source>
        <dbReference type="Pfam" id="PF00535"/>
    </source>
</evidence>
<dbReference type="Gene3D" id="3.90.550.10">
    <property type="entry name" value="Spore Coat Polysaccharide Biosynthesis Protein SpsA, Chain A"/>
    <property type="match status" value="1"/>
</dbReference>
<dbReference type="InterPro" id="IPR001173">
    <property type="entry name" value="Glyco_trans_2-like"/>
</dbReference>
<dbReference type="EMBL" id="CAFBNE010000169">
    <property type="protein sequence ID" value="CAB4969236.1"/>
    <property type="molecule type" value="Genomic_DNA"/>
</dbReference>
<accession>A0A6J7LLK9</accession>
<protein>
    <submittedName>
        <fullName evidence="2">Unannotated protein</fullName>
    </submittedName>
</protein>
<dbReference type="AlphaFoldDB" id="A0A6J7LLK9"/>
<reference evidence="2" key="1">
    <citation type="submission" date="2020-05" db="EMBL/GenBank/DDBJ databases">
        <authorList>
            <person name="Chiriac C."/>
            <person name="Salcher M."/>
            <person name="Ghai R."/>
            <person name="Kavagutti S V."/>
        </authorList>
    </citation>
    <scope>NUCLEOTIDE SEQUENCE</scope>
</reference>
<dbReference type="InterPro" id="IPR029044">
    <property type="entry name" value="Nucleotide-diphossugar_trans"/>
</dbReference>
<evidence type="ECO:0000313" key="2">
    <source>
        <dbReference type="EMBL" id="CAB4969236.1"/>
    </source>
</evidence>
<sequence>MAEERPRPWLTVVTVVKDAPGDFLRTIESVASQDLAGVEYVVIDGSRDTSAVPTCMGAFPNLPVDYVWSAPRGIYPAMNEGLARARGEYVHFANAGDVFYDPSVLGRVRTAAGSTDAPWIFGDVEILSPSGHRVITPRWDYANEKSASFSRGHFPCHQGTFAKRSLLLAQGGFDPSYSIVADYAAFLKLSLVGDPGHLDFVVATFAEGGVSTTQWRESFRQFHRARREILQPRGRVALREYRETVKRYAAVEFYRSVWSKVVRP</sequence>
<name>A0A6J7LLK9_9ZZZZ</name>
<dbReference type="PANTHER" id="PTHR22916:SF67">
    <property type="entry name" value="COLANIC ACID BIOSYNTHESIS GLYCOSYL TRANSFERASE WCAE-RELATED"/>
    <property type="match status" value="1"/>
</dbReference>
<feature type="domain" description="Glycosyltransferase 2-like" evidence="1">
    <location>
        <begin position="11"/>
        <end position="111"/>
    </location>
</feature>
<organism evidence="2">
    <name type="scientific">freshwater metagenome</name>
    <dbReference type="NCBI Taxonomy" id="449393"/>
    <lineage>
        <taxon>unclassified sequences</taxon>
        <taxon>metagenomes</taxon>
        <taxon>ecological metagenomes</taxon>
    </lineage>
</organism>
<proteinExistence type="predicted"/>
<dbReference type="PANTHER" id="PTHR22916">
    <property type="entry name" value="GLYCOSYLTRANSFERASE"/>
    <property type="match status" value="1"/>
</dbReference>